<protein>
    <submittedName>
        <fullName evidence="4">Carbohydrate binding domain-containing protein</fullName>
    </submittedName>
</protein>
<feature type="domain" description="CBM-cenC" evidence="3">
    <location>
        <begin position="367"/>
        <end position="484"/>
    </location>
</feature>
<dbReference type="RefSeq" id="WP_346757082.1">
    <property type="nucleotide sequence ID" value="NZ_JAUJEB010000001.1"/>
</dbReference>
<dbReference type="EMBL" id="JAUJEB010000001">
    <property type="protein sequence ID" value="MDN5211754.1"/>
    <property type="molecule type" value="Genomic_DNA"/>
</dbReference>
<keyword evidence="5" id="KW-1185">Reference proteome</keyword>
<comment type="caution">
    <text evidence="4">The sequence shown here is derived from an EMBL/GenBank/DDBJ whole genome shotgun (WGS) entry which is preliminary data.</text>
</comment>
<feature type="chain" id="PRO_5045487354" evidence="2">
    <location>
        <begin position="19"/>
        <end position="510"/>
    </location>
</feature>
<gene>
    <name evidence="4" type="ORF">QQ020_06820</name>
</gene>
<dbReference type="PROSITE" id="PS51257">
    <property type="entry name" value="PROKAR_LIPOPROTEIN"/>
    <property type="match status" value="1"/>
</dbReference>
<dbReference type="InterPro" id="IPR008979">
    <property type="entry name" value="Galactose-bd-like_sf"/>
</dbReference>
<proteinExistence type="predicted"/>
<dbReference type="Gene3D" id="2.60.120.260">
    <property type="entry name" value="Galactose-binding domain-like"/>
    <property type="match status" value="1"/>
</dbReference>
<name>A0ABT8L219_9BACT</name>
<evidence type="ECO:0000313" key="4">
    <source>
        <dbReference type="EMBL" id="MDN5211754.1"/>
    </source>
</evidence>
<evidence type="ECO:0000313" key="5">
    <source>
        <dbReference type="Proteomes" id="UP001172083"/>
    </source>
</evidence>
<sequence>MKNKLIILALFISGLFIACEEDNIEPANFSDAAWYTSIFRTPDNEYKIGIDDFISFSDLSQNVVDHNWTIPGGNFFLEGPITRQDSLLDEFIVNAGDTVSEDMTVHVLFKKSGLQTVKLYNTFTDSVAYRGLDTIPAQQINGKWVIENIFVVDVYDTIVADVSIRQKGAIVPLGSDTIFVEAGDELEFIDITTIGRPDTRSWSVAGESSSDSVATIVFKKLGVFHASFTSSRTGQNIPGDWDPLKIPNPIKVIPSSKPFVLTGDIVELEDETIQVPYNGEFQPFINQEQFFTVKVNDVSFDISSVGINSQDATLLEIKLVDKIYRPDVITVSYAGGDLQSTDTRSAGAFTDVPVVMHDVNLLSQAAYGFEDGGTAWAARWDNNADFEFTTDKAASGTYSVKVDKKDGQANGGIESVNAQFDLEAGKTYVYRYKVWVDPSSAGNGTFDTWYLGQWKHFWVDAVNVPKGEWHTVTHEYTAGADETTRIFVRILDTGIYYFDDFYIVEKEERP</sequence>
<dbReference type="InterPro" id="IPR003305">
    <property type="entry name" value="CenC_carb-bd"/>
</dbReference>
<reference evidence="4" key="1">
    <citation type="submission" date="2023-06" db="EMBL/GenBank/DDBJ databases">
        <title>Genomic of Agaribacillus aureum.</title>
        <authorList>
            <person name="Wang G."/>
        </authorList>
    </citation>
    <scope>NUCLEOTIDE SEQUENCE</scope>
    <source>
        <strain evidence="4">BMA12</strain>
    </source>
</reference>
<evidence type="ECO:0000256" key="1">
    <source>
        <dbReference type="ARBA" id="ARBA00022801"/>
    </source>
</evidence>
<keyword evidence="2" id="KW-0732">Signal</keyword>
<dbReference type="SUPFAM" id="SSF49785">
    <property type="entry name" value="Galactose-binding domain-like"/>
    <property type="match status" value="1"/>
</dbReference>
<accession>A0ABT8L219</accession>
<organism evidence="4 5">
    <name type="scientific">Agaribacillus aureus</name>
    <dbReference type="NCBI Taxonomy" id="3051825"/>
    <lineage>
        <taxon>Bacteria</taxon>
        <taxon>Pseudomonadati</taxon>
        <taxon>Bacteroidota</taxon>
        <taxon>Cytophagia</taxon>
        <taxon>Cytophagales</taxon>
        <taxon>Splendidivirgaceae</taxon>
        <taxon>Agaribacillus</taxon>
    </lineage>
</organism>
<dbReference type="Proteomes" id="UP001172083">
    <property type="component" value="Unassembled WGS sequence"/>
</dbReference>
<dbReference type="Pfam" id="PF02018">
    <property type="entry name" value="CBM_4_9"/>
    <property type="match status" value="1"/>
</dbReference>
<feature type="signal peptide" evidence="2">
    <location>
        <begin position="1"/>
        <end position="18"/>
    </location>
</feature>
<evidence type="ECO:0000256" key="2">
    <source>
        <dbReference type="SAM" id="SignalP"/>
    </source>
</evidence>
<keyword evidence="1" id="KW-0378">Hydrolase</keyword>
<evidence type="ECO:0000259" key="3">
    <source>
        <dbReference type="Pfam" id="PF02018"/>
    </source>
</evidence>